<accession>A0AAN7W7P1</accession>
<evidence type="ECO:0000259" key="1">
    <source>
        <dbReference type="Pfam" id="PF06985"/>
    </source>
</evidence>
<comment type="caution">
    <text evidence="2">The sequence shown here is derived from an EMBL/GenBank/DDBJ whole genome shotgun (WGS) entry which is preliminary data.</text>
</comment>
<protein>
    <recommendedName>
        <fullName evidence="1">Heterokaryon incompatibility domain-containing protein</fullName>
    </recommendedName>
</protein>
<dbReference type="Pfam" id="PF06985">
    <property type="entry name" value="HET"/>
    <property type="match status" value="1"/>
</dbReference>
<name>A0AAN7W7P1_9PEZI</name>
<dbReference type="PANTHER" id="PTHR33112">
    <property type="entry name" value="DOMAIN PROTEIN, PUTATIVE-RELATED"/>
    <property type="match status" value="1"/>
</dbReference>
<sequence length="429" mass="48760">MASIYGNACLTITATSSSDCDDGCFSNRTQAVDVEITEVGGHETILHARKKISHWMWDWCNSSAFDQSTRNSIKSDVADEYPLFRRGWCFQERSLSRRIIHYTAEELVWECLGMTSCECGTLDRFVWSTILQERRHAACIPPDIEIVSNKLDRARAMESRMHISGWRYMIHNLPTFIQKDRALMHRWYDLVRQYSQKLLTNNTDALPALSGLARCWASQGELGGYHAGLWTEDALAGLLWKCTDYYSESKRNPNYLAPSWSWVSVRKAIDFIDEEKTRLYKVAILQISCQPASVNNSYGQVVFGTLKLKGRPVEAIVRAHPDPAGTSHRFGLVMAAYGYDTTTPTTNGAIFIPDCRSECLSLDGRQVYFLWYCTDVVNKQTMQGYQRALVLRKFADGTFGQIGIRENCSETAWFGEHGNEPPEIEMAIV</sequence>
<dbReference type="Proteomes" id="UP001310594">
    <property type="component" value="Unassembled WGS sequence"/>
</dbReference>
<gene>
    <name evidence="2" type="ORF">LTR97_011087</name>
</gene>
<evidence type="ECO:0000313" key="3">
    <source>
        <dbReference type="Proteomes" id="UP001310594"/>
    </source>
</evidence>
<dbReference type="InterPro" id="IPR010730">
    <property type="entry name" value="HET"/>
</dbReference>
<feature type="domain" description="Heterokaryon incompatibility" evidence="1">
    <location>
        <begin position="1"/>
        <end position="92"/>
    </location>
</feature>
<dbReference type="EMBL" id="JAVRQU010000020">
    <property type="protein sequence ID" value="KAK5691916.1"/>
    <property type="molecule type" value="Genomic_DNA"/>
</dbReference>
<evidence type="ECO:0000313" key="2">
    <source>
        <dbReference type="EMBL" id="KAK5691916.1"/>
    </source>
</evidence>
<organism evidence="2 3">
    <name type="scientific">Elasticomyces elasticus</name>
    <dbReference type="NCBI Taxonomy" id="574655"/>
    <lineage>
        <taxon>Eukaryota</taxon>
        <taxon>Fungi</taxon>
        <taxon>Dikarya</taxon>
        <taxon>Ascomycota</taxon>
        <taxon>Pezizomycotina</taxon>
        <taxon>Dothideomycetes</taxon>
        <taxon>Dothideomycetidae</taxon>
        <taxon>Mycosphaerellales</taxon>
        <taxon>Teratosphaeriaceae</taxon>
        <taxon>Elasticomyces</taxon>
    </lineage>
</organism>
<dbReference type="PANTHER" id="PTHR33112:SF16">
    <property type="entry name" value="HETEROKARYON INCOMPATIBILITY DOMAIN-CONTAINING PROTEIN"/>
    <property type="match status" value="1"/>
</dbReference>
<dbReference type="AlphaFoldDB" id="A0AAN7W7P1"/>
<proteinExistence type="predicted"/>
<reference evidence="2" key="1">
    <citation type="submission" date="2023-08" db="EMBL/GenBank/DDBJ databases">
        <title>Black Yeasts Isolated from many extreme environments.</title>
        <authorList>
            <person name="Coleine C."/>
            <person name="Stajich J.E."/>
            <person name="Selbmann L."/>
        </authorList>
    </citation>
    <scope>NUCLEOTIDE SEQUENCE</scope>
    <source>
        <strain evidence="2">CCFEE 5810</strain>
    </source>
</reference>